<dbReference type="InterPro" id="IPR000836">
    <property type="entry name" value="PRTase_dom"/>
</dbReference>
<dbReference type="GO" id="GO:0006015">
    <property type="term" value="P:5-phosphoribose 1-diphosphate biosynthetic process"/>
    <property type="evidence" value="ECO:0007669"/>
    <property type="project" value="TreeGrafter"/>
</dbReference>
<dbReference type="STRING" id="1216006.VA7868_00691"/>
<dbReference type="EMBL" id="FQXZ01000007">
    <property type="protein sequence ID" value="SHH85525.1"/>
    <property type="molecule type" value="Genomic_DNA"/>
</dbReference>
<dbReference type="RefSeq" id="WP_073602464.1">
    <property type="nucleotide sequence ID" value="NZ_FQXZ01000007.1"/>
</dbReference>
<dbReference type="GO" id="GO:0006164">
    <property type="term" value="P:purine nucleotide biosynthetic process"/>
    <property type="evidence" value="ECO:0007669"/>
    <property type="project" value="TreeGrafter"/>
</dbReference>
<dbReference type="SUPFAM" id="SSF53271">
    <property type="entry name" value="PRTase-like"/>
    <property type="match status" value="2"/>
</dbReference>
<dbReference type="PANTHER" id="PTHR10210:SF41">
    <property type="entry name" value="RIBOSE-PHOSPHATE PYROPHOSPHOKINASE 1, CHLOROPLASTIC"/>
    <property type="match status" value="1"/>
</dbReference>
<accession>A0A1M5WDE2</accession>
<feature type="domain" description="Ribose-phosphate pyrophosphokinase N-terminal" evidence="2">
    <location>
        <begin position="16"/>
        <end position="107"/>
    </location>
</feature>
<proteinExistence type="predicted"/>
<dbReference type="GO" id="GO:0000287">
    <property type="term" value="F:magnesium ion binding"/>
    <property type="evidence" value="ECO:0007669"/>
    <property type="project" value="InterPro"/>
</dbReference>
<evidence type="ECO:0000313" key="4">
    <source>
        <dbReference type="Proteomes" id="UP000184608"/>
    </source>
</evidence>
<dbReference type="InterPro" id="IPR029057">
    <property type="entry name" value="PRTase-like"/>
</dbReference>
<dbReference type="GO" id="GO:0002189">
    <property type="term" value="C:ribose phosphate diphosphokinase complex"/>
    <property type="evidence" value="ECO:0007669"/>
    <property type="project" value="TreeGrafter"/>
</dbReference>
<protein>
    <submittedName>
        <fullName evidence="3">Ribose-phosphate pyrophosphokinase 2</fullName>
        <ecNumber evidence="3">2.7.6.1</ecNumber>
    </submittedName>
</protein>
<dbReference type="OrthoDB" id="324294at2"/>
<dbReference type="Gene3D" id="3.40.50.2020">
    <property type="match status" value="2"/>
</dbReference>
<reference evidence="3 4" key="1">
    <citation type="submission" date="2016-11" db="EMBL/GenBank/DDBJ databases">
        <authorList>
            <person name="Jaros S."/>
            <person name="Januszkiewicz K."/>
            <person name="Wedrychowicz H."/>
        </authorList>
    </citation>
    <scope>NUCLEOTIDE SEQUENCE [LARGE SCALE GENOMIC DNA]</scope>
    <source>
        <strain evidence="3 4">CECT 7868</strain>
    </source>
</reference>
<dbReference type="Pfam" id="PF14572">
    <property type="entry name" value="Pribosyl_synth"/>
    <property type="match status" value="1"/>
</dbReference>
<dbReference type="AlphaFoldDB" id="A0A1M5WDE2"/>
<gene>
    <name evidence="3" type="primary">prs2</name>
    <name evidence="3" type="ORF">VA7868_00691</name>
</gene>
<evidence type="ECO:0000313" key="3">
    <source>
        <dbReference type="EMBL" id="SHH85525.1"/>
    </source>
</evidence>
<sequence>MQVFSYDFDGMKQVLPFESFTFSGGEEHIRFSQHDFSRVKKVEIVARLTNAAGVMRLMMAADALNRLTAKQIPVELVMPYFPYARQDRVCVTGEALGASVMATLINQCQFAKVTVWDVHSDVSAALLQRVQNVSQTELLKSCPGLWQRLASGKFLLVAPDAGASKKIQHIAAAFGGQVGVVQAHKARNLKTGEIEKTEIYGQVAGRDVLIVDDICDGGRTFIELAKVLKEKGAGKISLFVTHGIFSQGLEVFEGVIDEIYTTDSFRSQDSYIQSSGVQFHVINRLG</sequence>
<keyword evidence="1" id="KW-0545">Nucleotide biosynthesis</keyword>
<dbReference type="SMART" id="SM01400">
    <property type="entry name" value="Pribosyltran_N"/>
    <property type="match status" value="1"/>
</dbReference>
<dbReference type="CDD" id="cd06223">
    <property type="entry name" value="PRTases_typeI"/>
    <property type="match status" value="1"/>
</dbReference>
<dbReference type="Proteomes" id="UP000184608">
    <property type="component" value="Unassembled WGS sequence"/>
</dbReference>
<dbReference type="InterPro" id="IPR005946">
    <property type="entry name" value="Rib-P_diPkinase"/>
</dbReference>
<keyword evidence="3" id="KW-0808">Transferase</keyword>
<dbReference type="GO" id="GO:0016301">
    <property type="term" value="F:kinase activity"/>
    <property type="evidence" value="ECO:0007669"/>
    <property type="project" value="UniProtKB-KW"/>
</dbReference>
<dbReference type="InterPro" id="IPR029099">
    <property type="entry name" value="Pribosyltran_N"/>
</dbReference>
<organism evidence="3 4">
    <name type="scientific">Vibrio aerogenes CECT 7868</name>
    <dbReference type="NCBI Taxonomy" id="1216006"/>
    <lineage>
        <taxon>Bacteria</taxon>
        <taxon>Pseudomonadati</taxon>
        <taxon>Pseudomonadota</taxon>
        <taxon>Gammaproteobacteria</taxon>
        <taxon>Vibrionales</taxon>
        <taxon>Vibrionaceae</taxon>
        <taxon>Vibrio</taxon>
    </lineage>
</organism>
<keyword evidence="3" id="KW-0418">Kinase</keyword>
<dbReference type="PANTHER" id="PTHR10210">
    <property type="entry name" value="RIBOSE-PHOSPHATE DIPHOSPHOKINASE FAMILY MEMBER"/>
    <property type="match status" value="1"/>
</dbReference>
<dbReference type="NCBIfam" id="TIGR01251">
    <property type="entry name" value="ribP_PPkin"/>
    <property type="match status" value="1"/>
</dbReference>
<evidence type="ECO:0000256" key="1">
    <source>
        <dbReference type="ARBA" id="ARBA00022727"/>
    </source>
</evidence>
<name>A0A1M5WDE2_9VIBR</name>
<keyword evidence="4" id="KW-1185">Reference proteome</keyword>
<evidence type="ECO:0000259" key="2">
    <source>
        <dbReference type="Pfam" id="PF13793"/>
    </source>
</evidence>
<dbReference type="EC" id="2.7.6.1" evidence="3"/>
<dbReference type="GO" id="GO:0005737">
    <property type="term" value="C:cytoplasm"/>
    <property type="evidence" value="ECO:0007669"/>
    <property type="project" value="TreeGrafter"/>
</dbReference>
<dbReference type="Pfam" id="PF13793">
    <property type="entry name" value="Pribosyltran_N"/>
    <property type="match status" value="1"/>
</dbReference>
<dbReference type="GO" id="GO:0004749">
    <property type="term" value="F:ribose phosphate diphosphokinase activity"/>
    <property type="evidence" value="ECO:0007669"/>
    <property type="project" value="UniProtKB-EC"/>
</dbReference>